<dbReference type="EMBL" id="OU015567">
    <property type="protein sequence ID" value="CAG5112874.1"/>
    <property type="molecule type" value="Genomic_DNA"/>
</dbReference>
<evidence type="ECO:0000313" key="3">
    <source>
        <dbReference type="Proteomes" id="UP001158576"/>
    </source>
</evidence>
<feature type="compositionally biased region" description="Polar residues" evidence="1">
    <location>
        <begin position="117"/>
        <end position="134"/>
    </location>
</feature>
<proteinExistence type="predicted"/>
<evidence type="ECO:0000313" key="2">
    <source>
        <dbReference type="EMBL" id="CAG5112874.1"/>
    </source>
</evidence>
<feature type="compositionally biased region" description="Low complexity" evidence="1">
    <location>
        <begin position="162"/>
        <end position="173"/>
    </location>
</feature>
<sequence length="375" mass="38987">MKIFMKSMAEELNFEDQPGSGSTERNQTNSEYDRARPANAEEEKLQLELALAMSRESAPPTQPTTGNLIQPAATVTPAPPASTQPQASFDPWASSSSTPVVTAPPAAQKAAPATSWESFSNAPQQAATPSSSDPWGTPAPAAPKASAAPGASWTAFDDSFGTASASATTSAASYPPQADSVPAAKPDSFFDLPISDPTPAPVSQPAVAPVMTPMTPQVAPENDLLGGEVGTLTSQNTTSAAQKNEKMRKTPTDFLGKGANLVNFDNLVSRPSGAGAINPFMSSGLQKTNPFHAKGPGLSMNAMASQQNKGGFAALDGTGMAPLQPMNNNSVMQPIQPTSSHAPVFSSTAQNTMFGAKPMSSQHFNQQAFRNKLFF</sequence>
<dbReference type="Proteomes" id="UP001158576">
    <property type="component" value="Chromosome 2"/>
</dbReference>
<feature type="compositionally biased region" description="Polar residues" evidence="1">
    <location>
        <begin position="19"/>
        <end position="30"/>
    </location>
</feature>
<feature type="compositionally biased region" description="Basic and acidic residues" evidence="1">
    <location>
        <begin position="31"/>
        <end position="46"/>
    </location>
</feature>
<feature type="region of interest" description="Disordered" evidence="1">
    <location>
        <begin position="1"/>
        <end position="207"/>
    </location>
</feature>
<keyword evidence="3" id="KW-1185">Reference proteome</keyword>
<accession>A0ABN7T5J7</accession>
<protein>
    <submittedName>
        <fullName evidence="2">Oidioi.mRNA.OKI2018_I69.chr2.g7041.t1.cds</fullName>
    </submittedName>
</protein>
<reference evidence="2 3" key="1">
    <citation type="submission" date="2021-04" db="EMBL/GenBank/DDBJ databases">
        <authorList>
            <person name="Bliznina A."/>
        </authorList>
    </citation>
    <scope>NUCLEOTIDE SEQUENCE [LARGE SCALE GENOMIC DNA]</scope>
</reference>
<feature type="compositionally biased region" description="Low complexity" evidence="1">
    <location>
        <begin position="83"/>
        <end position="116"/>
    </location>
</feature>
<evidence type="ECO:0000256" key="1">
    <source>
        <dbReference type="SAM" id="MobiDB-lite"/>
    </source>
</evidence>
<feature type="compositionally biased region" description="Low complexity" evidence="1">
    <location>
        <begin position="138"/>
        <end position="151"/>
    </location>
</feature>
<organism evidence="2 3">
    <name type="scientific">Oikopleura dioica</name>
    <name type="common">Tunicate</name>
    <dbReference type="NCBI Taxonomy" id="34765"/>
    <lineage>
        <taxon>Eukaryota</taxon>
        <taxon>Metazoa</taxon>
        <taxon>Chordata</taxon>
        <taxon>Tunicata</taxon>
        <taxon>Appendicularia</taxon>
        <taxon>Copelata</taxon>
        <taxon>Oikopleuridae</taxon>
        <taxon>Oikopleura</taxon>
    </lineage>
</organism>
<name>A0ABN7T5J7_OIKDI</name>
<gene>
    <name evidence="2" type="ORF">OKIOD_LOCUS15806</name>
</gene>